<reference evidence="11" key="1">
    <citation type="journal article" date="2006" name="Nature">
        <title>Deciphering the evolution and metabolism of an anammox bacterium from a community genome.</title>
        <authorList>
            <person name="Strous M."/>
            <person name="Pelletier E."/>
            <person name="Mangenot S."/>
            <person name="Rattei T."/>
            <person name="Lehner A."/>
            <person name="Taylor M.W."/>
            <person name="Horn M."/>
            <person name="Daims H."/>
            <person name="Bartol-Mavel D."/>
            <person name="Wincker P."/>
            <person name="Barbe V."/>
            <person name="Fonknechten N."/>
            <person name="Vallenet D."/>
            <person name="Segurens B."/>
            <person name="Schenowitz-Truong C."/>
            <person name="Medigue C."/>
            <person name="Collingro A."/>
            <person name="Snel B."/>
            <person name="Dutilh B.E."/>
            <person name="OpDenCamp H.J.M."/>
            <person name="vanDerDrift C."/>
            <person name="Cirpus I."/>
            <person name="vanDePas-Schoonen K.T."/>
            <person name="Harhangi H.R."/>
            <person name="vanNiftrik L."/>
            <person name="Schmid M."/>
            <person name="Keltjens J."/>
            <person name="vanDeVossenberg J."/>
            <person name="Kartal B."/>
            <person name="Meier H."/>
            <person name="Frishman D."/>
            <person name="Huynen M.A."/>
            <person name="Mewes H."/>
            <person name="Weissenbach J."/>
            <person name="Jetten M.S.M."/>
            <person name="Wagner M."/>
            <person name="LePaslier D."/>
        </authorList>
    </citation>
    <scope>NUCLEOTIDE SEQUENCE</scope>
</reference>
<proteinExistence type="inferred from homology"/>
<dbReference type="Pfam" id="PF03748">
    <property type="entry name" value="FliL"/>
    <property type="match status" value="1"/>
</dbReference>
<evidence type="ECO:0000256" key="7">
    <source>
        <dbReference type="ARBA" id="ARBA00022779"/>
    </source>
</evidence>
<dbReference type="AlphaFoldDB" id="Q1Q6R5"/>
<dbReference type="EMBL" id="CT573071">
    <property type="protein sequence ID" value="CAJ73273.1"/>
    <property type="molecule type" value="Genomic_DNA"/>
</dbReference>
<protein>
    <recommendedName>
        <fullName evidence="10">Flagellar protein FliL</fullName>
    </recommendedName>
</protein>
<gene>
    <name evidence="11" type="ORF">kuste2526</name>
</gene>
<evidence type="ECO:0000256" key="9">
    <source>
        <dbReference type="ARBA" id="ARBA00023136"/>
    </source>
</evidence>
<evidence type="ECO:0000256" key="4">
    <source>
        <dbReference type="ARBA" id="ARBA00022475"/>
    </source>
</evidence>
<accession>Q1Q6R5</accession>
<evidence type="ECO:0000256" key="2">
    <source>
        <dbReference type="ARBA" id="ARBA00004162"/>
    </source>
</evidence>
<evidence type="ECO:0000256" key="5">
    <source>
        <dbReference type="ARBA" id="ARBA00022500"/>
    </source>
</evidence>
<evidence type="ECO:0000256" key="10">
    <source>
        <dbReference type="RuleBase" id="RU364125"/>
    </source>
</evidence>
<feature type="transmembrane region" description="Helical" evidence="10">
    <location>
        <begin position="21"/>
        <end position="43"/>
    </location>
</feature>
<dbReference type="PANTHER" id="PTHR35091:SF2">
    <property type="entry name" value="FLAGELLAR PROTEIN FLIL"/>
    <property type="match status" value="1"/>
</dbReference>
<reference evidence="11" key="2">
    <citation type="submission" date="2006-01" db="EMBL/GenBank/DDBJ databases">
        <authorList>
            <person name="Genoscope"/>
        </authorList>
    </citation>
    <scope>NUCLEOTIDE SEQUENCE</scope>
</reference>
<dbReference type="GO" id="GO:0071978">
    <property type="term" value="P:bacterial-type flagellum-dependent swarming motility"/>
    <property type="evidence" value="ECO:0007669"/>
    <property type="project" value="TreeGrafter"/>
</dbReference>
<dbReference type="PANTHER" id="PTHR35091">
    <property type="entry name" value="FLAGELLAR PROTEIN FLIL"/>
    <property type="match status" value="1"/>
</dbReference>
<evidence type="ECO:0000256" key="6">
    <source>
        <dbReference type="ARBA" id="ARBA00022692"/>
    </source>
</evidence>
<dbReference type="GO" id="GO:0006935">
    <property type="term" value="P:chemotaxis"/>
    <property type="evidence" value="ECO:0007669"/>
    <property type="project" value="UniProtKB-KW"/>
</dbReference>
<keyword evidence="6 10" id="KW-0812">Transmembrane</keyword>
<dbReference type="GO" id="GO:0009425">
    <property type="term" value="C:bacterial-type flagellum basal body"/>
    <property type="evidence" value="ECO:0007669"/>
    <property type="project" value="InterPro"/>
</dbReference>
<dbReference type="InterPro" id="IPR005503">
    <property type="entry name" value="FliL"/>
</dbReference>
<comment type="function">
    <text evidence="1 10">Controls the rotational direction of flagella during chemotaxis.</text>
</comment>
<keyword evidence="7 10" id="KW-0283">Flagellar rotation</keyword>
<sequence>MKRGFMRKKDAFQKKKVHMNIGGIRGKVIVFATNMFFMAGMYFGANISTGAEIPVNVITEELQGRIGEITKYSDEIPLKSDKDPKEPLPQGPIIVTIDTIVVNLSGSNLRRYLKAKVILEVRNEEARGKLETRTIQVKDRLISILSSKTIDDIDSVEGREYIKREIKDSVDVILNMEKAVLQVYFEDFVVQ</sequence>
<keyword evidence="4 10" id="KW-1003">Cell membrane</keyword>
<keyword evidence="5 10" id="KW-0145">Chemotaxis</keyword>
<keyword evidence="8 10" id="KW-1133">Transmembrane helix</keyword>
<keyword evidence="9 10" id="KW-0472">Membrane</keyword>
<comment type="subcellular location">
    <subcellularLocation>
        <location evidence="2">Cell membrane</location>
        <topology evidence="2">Single-pass membrane protein</topology>
    </subcellularLocation>
</comment>
<evidence type="ECO:0000313" key="11">
    <source>
        <dbReference type="EMBL" id="CAJ73273.1"/>
    </source>
</evidence>
<comment type="similarity">
    <text evidence="3 10">Belongs to the FliL family.</text>
</comment>
<evidence type="ECO:0000256" key="1">
    <source>
        <dbReference type="ARBA" id="ARBA00002254"/>
    </source>
</evidence>
<evidence type="ECO:0000256" key="3">
    <source>
        <dbReference type="ARBA" id="ARBA00008281"/>
    </source>
</evidence>
<name>Q1Q6R5_KUEST</name>
<evidence type="ECO:0000256" key="8">
    <source>
        <dbReference type="ARBA" id="ARBA00022989"/>
    </source>
</evidence>
<dbReference type="GO" id="GO:0005886">
    <property type="term" value="C:plasma membrane"/>
    <property type="evidence" value="ECO:0007669"/>
    <property type="project" value="UniProtKB-SubCell"/>
</dbReference>
<organism evidence="11">
    <name type="scientific">Kuenenia stuttgartiensis</name>
    <dbReference type="NCBI Taxonomy" id="174633"/>
    <lineage>
        <taxon>Bacteria</taxon>
        <taxon>Pseudomonadati</taxon>
        <taxon>Planctomycetota</taxon>
        <taxon>Candidatus Brocadiia</taxon>
        <taxon>Candidatus Brocadiales</taxon>
        <taxon>Candidatus Brocadiaceae</taxon>
        <taxon>Candidatus Kuenenia</taxon>
    </lineage>
</organism>